<feature type="domain" description="CHAT" evidence="2">
    <location>
        <begin position="77"/>
        <end position="288"/>
    </location>
</feature>
<evidence type="ECO:0000256" key="1">
    <source>
        <dbReference type="SAM" id="SignalP"/>
    </source>
</evidence>
<sequence length="289" mass="31862">MHFMFMKIFYLTPLQAAIPNRHLLPLLARDPLLVKYPKLWACTSVSRVISTYTPTIKVLSYARQKELHLFDECGASLSPERSRNAGLLLVPMPETPSAASLPSVNEEVQYIRDSATKSAIKITVLGNPTSAEVLKQVQHHVIVHFACHGVSDPNPPNSHLVLLTPDGTNADKLLARDISSLNTPDAQLAYLSACSPAKNPSTILADEVTHLASAFQLAGFSHTLANLWETEDQASSEVARDFYDLLFQDQGNVDDHYRVSAAFHKAVKKVRDKRPANYLGWAPFVHTGA</sequence>
<keyword evidence="4" id="KW-1185">Reference proteome</keyword>
<keyword evidence="1" id="KW-0732">Signal</keyword>
<accession>A0A3N4IVC7</accession>
<dbReference type="STRING" id="1336337.A0A3N4IVC7"/>
<dbReference type="Proteomes" id="UP000276215">
    <property type="component" value="Unassembled WGS sequence"/>
</dbReference>
<feature type="chain" id="PRO_5018055119" description="CHAT domain-containing protein" evidence="1">
    <location>
        <begin position="17"/>
        <end position="289"/>
    </location>
</feature>
<feature type="signal peptide" evidence="1">
    <location>
        <begin position="1"/>
        <end position="16"/>
    </location>
</feature>
<dbReference type="OrthoDB" id="9991317at2759"/>
<name>A0A3N4IVC7_9PEZI</name>
<dbReference type="Pfam" id="PF12770">
    <property type="entry name" value="CHAT"/>
    <property type="match status" value="1"/>
</dbReference>
<dbReference type="EMBL" id="ML120550">
    <property type="protein sequence ID" value="RPA89919.1"/>
    <property type="molecule type" value="Genomic_DNA"/>
</dbReference>
<evidence type="ECO:0000313" key="3">
    <source>
        <dbReference type="EMBL" id="RPA89919.1"/>
    </source>
</evidence>
<protein>
    <recommendedName>
        <fullName evidence="2">CHAT domain-containing protein</fullName>
    </recommendedName>
</protein>
<evidence type="ECO:0000313" key="4">
    <source>
        <dbReference type="Proteomes" id="UP000276215"/>
    </source>
</evidence>
<gene>
    <name evidence="3" type="ORF">L873DRAFT_577509</name>
</gene>
<reference evidence="3 4" key="1">
    <citation type="journal article" date="2018" name="Nat. Ecol. Evol.">
        <title>Pezizomycetes genomes reveal the molecular basis of ectomycorrhizal truffle lifestyle.</title>
        <authorList>
            <person name="Murat C."/>
            <person name="Payen T."/>
            <person name="Noel B."/>
            <person name="Kuo A."/>
            <person name="Morin E."/>
            <person name="Chen J."/>
            <person name="Kohler A."/>
            <person name="Krizsan K."/>
            <person name="Balestrini R."/>
            <person name="Da Silva C."/>
            <person name="Montanini B."/>
            <person name="Hainaut M."/>
            <person name="Levati E."/>
            <person name="Barry K.W."/>
            <person name="Belfiori B."/>
            <person name="Cichocki N."/>
            <person name="Clum A."/>
            <person name="Dockter R.B."/>
            <person name="Fauchery L."/>
            <person name="Guy J."/>
            <person name="Iotti M."/>
            <person name="Le Tacon F."/>
            <person name="Lindquist E.A."/>
            <person name="Lipzen A."/>
            <person name="Malagnac F."/>
            <person name="Mello A."/>
            <person name="Molinier V."/>
            <person name="Miyauchi S."/>
            <person name="Poulain J."/>
            <person name="Riccioni C."/>
            <person name="Rubini A."/>
            <person name="Sitrit Y."/>
            <person name="Splivallo R."/>
            <person name="Traeger S."/>
            <person name="Wang M."/>
            <person name="Zifcakova L."/>
            <person name="Wipf D."/>
            <person name="Zambonelli A."/>
            <person name="Paolocci F."/>
            <person name="Nowrousian M."/>
            <person name="Ottonello S."/>
            <person name="Baldrian P."/>
            <person name="Spatafora J.W."/>
            <person name="Henrissat B."/>
            <person name="Nagy L.G."/>
            <person name="Aury J.M."/>
            <person name="Wincker P."/>
            <person name="Grigoriev I.V."/>
            <person name="Bonfante P."/>
            <person name="Martin F.M."/>
        </authorList>
    </citation>
    <scope>NUCLEOTIDE SEQUENCE [LARGE SCALE GENOMIC DNA]</scope>
    <source>
        <strain evidence="3 4">120613-1</strain>
    </source>
</reference>
<dbReference type="InterPro" id="IPR024983">
    <property type="entry name" value="CHAT_dom"/>
</dbReference>
<proteinExistence type="predicted"/>
<dbReference type="AlphaFoldDB" id="A0A3N4IVC7"/>
<organism evidence="3 4">
    <name type="scientific">Choiromyces venosus 120613-1</name>
    <dbReference type="NCBI Taxonomy" id="1336337"/>
    <lineage>
        <taxon>Eukaryota</taxon>
        <taxon>Fungi</taxon>
        <taxon>Dikarya</taxon>
        <taxon>Ascomycota</taxon>
        <taxon>Pezizomycotina</taxon>
        <taxon>Pezizomycetes</taxon>
        <taxon>Pezizales</taxon>
        <taxon>Tuberaceae</taxon>
        <taxon>Choiromyces</taxon>
    </lineage>
</organism>
<evidence type="ECO:0000259" key="2">
    <source>
        <dbReference type="Pfam" id="PF12770"/>
    </source>
</evidence>